<dbReference type="GO" id="GO:0005737">
    <property type="term" value="C:cytoplasm"/>
    <property type="evidence" value="ECO:0007669"/>
    <property type="project" value="TreeGrafter"/>
</dbReference>
<dbReference type="InterPro" id="IPR029052">
    <property type="entry name" value="Metallo-depent_PP-like"/>
</dbReference>
<sequence length="659" mass="73425">MSHPSPLSSSRLLGLQAFDSIRNPNPASDQVVDSTVQNNADPSTFGSTAPSYPLDVYAPQVPNPVPLTEITVHSCFPLLLGNCKPLTTPEKDARLGPWVLVDRPLDADTATARSKKTGEFGIPSLDFLGQLMASFETKYLFYRRSRRSDVPKIVDLRLVQTGADNRPVGGDYAGWHRVAEDMRSTFLAASSKKMPVHLYYRTVGGTAQDKDGEEGMAPETLSAADQALNSDPITEVDVIYGTGPAWPGFKQVGLAVQSNEALNVAQVTLTARRKPERLPNEPPDPLFKEDGTFKIMQLSDLHLSVRHELCRDVAWNTPSKPCVADDDTIKMIEKWLDEEKPDMIVFTGDQLNGQGTSWDEKSVIPKWARLAIDRKIPWASIQGNHDSQSGVLTRGEQQALLSRLPYSHSRVGPTRLHDGNGAGNYYIKIRSPKSDKIHLFTLYLLDSGEYAPVDHWHPFKFSGYDWVRPDQIEWFKDVSKKVSGIARPYEGDGAKDLGRIWPRDSDLGKRDQQSYLSKPKAFMFVHIPVPEAFDAADTQIGAQVTQFGEMKEIKTVEGAQKKAGLFSAVLDRPKEEQDVIGFFHGHMHLNAGCRRVKGVWVCFNGGSSFAAYGEKGFDRRTRIINISNWGQKVDTWQVMESKPGRFEEHTLFEETGPVV</sequence>
<accession>A0A316V209</accession>
<gene>
    <name evidence="2" type="ORF">FA14DRAFT_162568</name>
</gene>
<dbReference type="STRING" id="1280837.A0A316V209"/>
<organism evidence="2 3">
    <name type="scientific">Meira miltonrushii</name>
    <dbReference type="NCBI Taxonomy" id="1280837"/>
    <lineage>
        <taxon>Eukaryota</taxon>
        <taxon>Fungi</taxon>
        <taxon>Dikarya</taxon>
        <taxon>Basidiomycota</taxon>
        <taxon>Ustilaginomycotina</taxon>
        <taxon>Exobasidiomycetes</taxon>
        <taxon>Exobasidiales</taxon>
        <taxon>Brachybasidiaceae</taxon>
        <taxon>Meira</taxon>
    </lineage>
</organism>
<dbReference type="PANTHER" id="PTHR32440">
    <property type="entry name" value="PHOSPHATASE DCR2-RELATED-RELATED"/>
    <property type="match status" value="1"/>
</dbReference>
<dbReference type="OrthoDB" id="783096at2759"/>
<dbReference type="Proteomes" id="UP000245771">
    <property type="component" value="Unassembled WGS sequence"/>
</dbReference>
<dbReference type="RefSeq" id="XP_025351891.1">
    <property type="nucleotide sequence ID" value="XM_025499670.1"/>
</dbReference>
<dbReference type="PANTHER" id="PTHR32440:SF0">
    <property type="entry name" value="PHOSPHATASE DCR2-RELATED"/>
    <property type="match status" value="1"/>
</dbReference>
<dbReference type="InParanoid" id="A0A316V209"/>
<evidence type="ECO:0000313" key="3">
    <source>
        <dbReference type="Proteomes" id="UP000245771"/>
    </source>
</evidence>
<keyword evidence="3" id="KW-1185">Reference proteome</keyword>
<dbReference type="InterPro" id="IPR004843">
    <property type="entry name" value="Calcineurin-like_PHP"/>
</dbReference>
<proteinExistence type="predicted"/>
<dbReference type="EMBL" id="KZ819607">
    <property type="protein sequence ID" value="PWN31589.1"/>
    <property type="molecule type" value="Genomic_DNA"/>
</dbReference>
<dbReference type="GeneID" id="37021451"/>
<dbReference type="Pfam" id="PF00149">
    <property type="entry name" value="Metallophos"/>
    <property type="match status" value="1"/>
</dbReference>
<dbReference type="AlphaFoldDB" id="A0A316V209"/>
<reference evidence="2 3" key="1">
    <citation type="journal article" date="2018" name="Mol. Biol. Evol.">
        <title>Broad Genomic Sampling Reveals a Smut Pathogenic Ancestry of the Fungal Clade Ustilaginomycotina.</title>
        <authorList>
            <person name="Kijpornyongpan T."/>
            <person name="Mondo S.J."/>
            <person name="Barry K."/>
            <person name="Sandor L."/>
            <person name="Lee J."/>
            <person name="Lipzen A."/>
            <person name="Pangilinan J."/>
            <person name="LaButti K."/>
            <person name="Hainaut M."/>
            <person name="Henrissat B."/>
            <person name="Grigoriev I.V."/>
            <person name="Spatafora J.W."/>
            <person name="Aime M.C."/>
        </authorList>
    </citation>
    <scope>NUCLEOTIDE SEQUENCE [LARGE SCALE GENOMIC DNA]</scope>
    <source>
        <strain evidence="2 3">MCA 3882</strain>
    </source>
</reference>
<evidence type="ECO:0000259" key="1">
    <source>
        <dbReference type="Pfam" id="PF00149"/>
    </source>
</evidence>
<dbReference type="GO" id="GO:0004721">
    <property type="term" value="F:phosphoprotein phosphatase activity"/>
    <property type="evidence" value="ECO:0007669"/>
    <property type="project" value="TreeGrafter"/>
</dbReference>
<name>A0A316V209_9BASI</name>
<dbReference type="FunCoup" id="A0A316V209">
    <property type="interactions" value="43"/>
</dbReference>
<evidence type="ECO:0000313" key="2">
    <source>
        <dbReference type="EMBL" id="PWN31589.1"/>
    </source>
</evidence>
<feature type="domain" description="Calcineurin-like phosphoesterase" evidence="1">
    <location>
        <begin position="293"/>
        <end position="477"/>
    </location>
</feature>
<dbReference type="Gene3D" id="3.60.21.10">
    <property type="match status" value="1"/>
</dbReference>
<dbReference type="CDD" id="cd07383">
    <property type="entry name" value="MPP_Dcr2"/>
    <property type="match status" value="1"/>
</dbReference>
<dbReference type="SUPFAM" id="SSF56300">
    <property type="entry name" value="Metallo-dependent phosphatases"/>
    <property type="match status" value="1"/>
</dbReference>
<protein>
    <submittedName>
        <fullName evidence="2">Metallo-dependent phosphatase</fullName>
    </submittedName>
</protein>